<dbReference type="InterPro" id="IPR037197">
    <property type="entry name" value="WWE_dom_sf"/>
</dbReference>
<dbReference type="SMART" id="SM00678">
    <property type="entry name" value="WWE"/>
    <property type="match status" value="1"/>
</dbReference>
<dbReference type="SUPFAM" id="SSF117839">
    <property type="entry name" value="WWE domain"/>
    <property type="match status" value="1"/>
</dbReference>
<keyword evidence="5" id="KW-1185">Reference proteome</keyword>
<accession>A0A813FFR2</accession>
<evidence type="ECO:0000256" key="1">
    <source>
        <dbReference type="SAM" id="MobiDB-lite"/>
    </source>
</evidence>
<name>A0A813FFR2_POLGL</name>
<protein>
    <recommendedName>
        <fullName evidence="2">WWE domain-containing protein</fullName>
    </recommendedName>
</protein>
<dbReference type="Pfam" id="PF02825">
    <property type="entry name" value="WWE"/>
    <property type="match status" value="1"/>
</dbReference>
<evidence type="ECO:0000313" key="5">
    <source>
        <dbReference type="Proteomes" id="UP000654075"/>
    </source>
</evidence>
<dbReference type="Proteomes" id="UP000626109">
    <property type="component" value="Unassembled WGS sequence"/>
</dbReference>
<evidence type="ECO:0000259" key="2">
    <source>
        <dbReference type="PROSITE" id="PS50918"/>
    </source>
</evidence>
<dbReference type="AlphaFoldDB" id="A0A813FFR2"/>
<feature type="domain" description="WWE" evidence="2">
    <location>
        <begin position="282"/>
        <end position="361"/>
    </location>
</feature>
<organism evidence="3 5">
    <name type="scientific">Polarella glacialis</name>
    <name type="common">Dinoflagellate</name>
    <dbReference type="NCBI Taxonomy" id="89957"/>
    <lineage>
        <taxon>Eukaryota</taxon>
        <taxon>Sar</taxon>
        <taxon>Alveolata</taxon>
        <taxon>Dinophyceae</taxon>
        <taxon>Suessiales</taxon>
        <taxon>Suessiaceae</taxon>
        <taxon>Polarella</taxon>
    </lineage>
</organism>
<feature type="region of interest" description="Disordered" evidence="1">
    <location>
        <begin position="507"/>
        <end position="530"/>
    </location>
</feature>
<dbReference type="OrthoDB" id="2449614at2759"/>
<comment type="caution">
    <text evidence="3">The sequence shown here is derived from an EMBL/GenBank/DDBJ whole genome shotgun (WGS) entry which is preliminary data.</text>
</comment>
<dbReference type="Gene3D" id="3.30.720.50">
    <property type="match status" value="1"/>
</dbReference>
<gene>
    <name evidence="3" type="ORF">PGLA1383_LOCUS27105</name>
    <name evidence="4" type="ORF">PGLA2088_LOCUS46877</name>
</gene>
<proteinExistence type="predicted"/>
<dbReference type="Proteomes" id="UP000654075">
    <property type="component" value="Unassembled WGS sequence"/>
</dbReference>
<reference evidence="3" key="1">
    <citation type="submission" date="2021-02" db="EMBL/GenBank/DDBJ databases">
        <authorList>
            <person name="Dougan E. K."/>
            <person name="Rhodes N."/>
            <person name="Thang M."/>
            <person name="Chan C."/>
        </authorList>
    </citation>
    <scope>NUCLEOTIDE SEQUENCE</scope>
</reference>
<feature type="region of interest" description="Disordered" evidence="1">
    <location>
        <begin position="600"/>
        <end position="621"/>
    </location>
</feature>
<evidence type="ECO:0000313" key="3">
    <source>
        <dbReference type="EMBL" id="CAE8609278.1"/>
    </source>
</evidence>
<feature type="region of interest" description="Disordered" evidence="1">
    <location>
        <begin position="394"/>
        <end position="453"/>
    </location>
</feature>
<dbReference type="EMBL" id="CAJNNW010036352">
    <property type="protein sequence ID" value="CAE8733527.1"/>
    <property type="molecule type" value="Genomic_DNA"/>
</dbReference>
<dbReference type="EMBL" id="CAJNNV010024268">
    <property type="protein sequence ID" value="CAE8609278.1"/>
    <property type="molecule type" value="Genomic_DNA"/>
</dbReference>
<dbReference type="InterPro" id="IPR004170">
    <property type="entry name" value="WWE_dom"/>
</dbReference>
<dbReference type="GO" id="GO:0008270">
    <property type="term" value="F:zinc ion binding"/>
    <property type="evidence" value="ECO:0007669"/>
    <property type="project" value="InterPro"/>
</dbReference>
<dbReference type="PROSITE" id="PS50918">
    <property type="entry name" value="WWE"/>
    <property type="match status" value="1"/>
</dbReference>
<evidence type="ECO:0000313" key="4">
    <source>
        <dbReference type="EMBL" id="CAE8733527.1"/>
    </source>
</evidence>
<sequence>MGAGCAKGSAKVAVESLEGASSSVTSVEAETHSVEGEEVCQIPVFFEEILSELEQYQKQLGGLHHFKTKPHIERKVKKEEFTSAYSDYEYVYLTVLALAHLHVHSTEIILKNNGEIFTRNPGVQLLERVTGLTMHANRDGADNILRTAPACLVNCFQLAKLESGGGGTLRFFKQAFDRTADPCLEGRTGRLLEYLEKVRAKSNPQLAAAAPPWEDVSLQPLPKNSLPRDIIAEHLRIFVAECTWRLSQDRCLDYEEAKCLRWSQTHAEEFARMFNADTFRCWMQARGVIANPLAKQWECLAQDFAWHPYQPECSLQIERARQEGLKELSIKLGPKGWCYLVDFEKMVQRNAKTGQERSMRCVDAAVAERNGKLWPSDLTEGIAYFVELETLPPAPTTEVREQPPAGSNAKPVSGGDEVALPHPCVDQCRPGDAEGGGGAKPSSLLPDFSEGEESLARGVAGSIDSGTVAMQHESVPSGEGEASSSKSAVRLFLTKQVDSFDRLHQISAAGESNEEQEAKASLDYSSSHGQDVPETLCAVASTRDSAICDEMPRGSGREEATSRDNEFILEPQRVDEIRVDLIEGSRPSEVLLVEAVTAGHPALQPSLTEGDDRRSANPALA</sequence>
<dbReference type="InterPro" id="IPR018123">
    <property type="entry name" value="WWE-dom_subgr"/>
</dbReference>